<dbReference type="PROSITE" id="PS50010">
    <property type="entry name" value="DH_2"/>
    <property type="match status" value="1"/>
</dbReference>
<keyword evidence="3" id="KW-0597">Phosphoprotein</keyword>
<dbReference type="Gene3D" id="1.20.900.10">
    <property type="entry name" value="Dbl homology (DH) domain"/>
    <property type="match status" value="1"/>
</dbReference>
<dbReference type="SUPFAM" id="SSF48065">
    <property type="entry name" value="DBL homology domain (DH-domain)"/>
    <property type="match status" value="1"/>
</dbReference>
<dbReference type="InterPro" id="IPR011993">
    <property type="entry name" value="PH-like_dom_sf"/>
</dbReference>
<dbReference type="PROSITE" id="PS50003">
    <property type="entry name" value="PH_DOMAIN"/>
    <property type="match status" value="1"/>
</dbReference>
<dbReference type="InterPro" id="IPR000219">
    <property type="entry name" value="DH_dom"/>
</dbReference>
<evidence type="ECO:0000256" key="6">
    <source>
        <dbReference type="ARBA" id="ARBA00022771"/>
    </source>
</evidence>
<dbReference type="GeneTree" id="ENSGT00940000157375"/>
<dbReference type="GeneID" id="109507386"/>
<dbReference type="GO" id="GO:0005886">
    <property type="term" value="C:plasma membrane"/>
    <property type="evidence" value="ECO:0007669"/>
    <property type="project" value="TreeGrafter"/>
</dbReference>
<dbReference type="SMART" id="SM00325">
    <property type="entry name" value="RhoGEF"/>
    <property type="match status" value="1"/>
</dbReference>
<keyword evidence="2" id="KW-0963">Cytoplasm</keyword>
<feature type="coiled-coil region" evidence="9">
    <location>
        <begin position="629"/>
        <end position="666"/>
    </location>
</feature>
<dbReference type="CDD" id="cd00160">
    <property type="entry name" value="RhoGEF"/>
    <property type="match status" value="1"/>
</dbReference>
<keyword evidence="7" id="KW-0862">Zinc</keyword>
<evidence type="ECO:0000256" key="5">
    <source>
        <dbReference type="ARBA" id="ARBA00022723"/>
    </source>
</evidence>
<dbReference type="InterPro" id="IPR051632">
    <property type="entry name" value="Rho_GEF"/>
</dbReference>
<dbReference type="OMA" id="CEREPRT"/>
<evidence type="ECO:0000256" key="8">
    <source>
        <dbReference type="ARBA" id="ARBA00023054"/>
    </source>
</evidence>
<feature type="compositionally biased region" description="Basic and acidic residues" evidence="10">
    <location>
        <begin position="789"/>
        <end position="804"/>
    </location>
</feature>
<dbReference type="SUPFAM" id="SSF50729">
    <property type="entry name" value="PH domain-like"/>
    <property type="match status" value="1"/>
</dbReference>
<dbReference type="InterPro" id="IPR001849">
    <property type="entry name" value="PH_domain"/>
</dbReference>
<dbReference type="GO" id="GO:0005085">
    <property type="term" value="F:guanyl-nucleotide exchange factor activity"/>
    <property type="evidence" value="ECO:0007669"/>
    <property type="project" value="UniProtKB-KW"/>
</dbReference>
<evidence type="ECO:0000256" key="9">
    <source>
        <dbReference type="SAM" id="Coils"/>
    </source>
</evidence>
<evidence type="ECO:0000256" key="4">
    <source>
        <dbReference type="ARBA" id="ARBA00022658"/>
    </source>
</evidence>
<dbReference type="InterPro" id="IPR035899">
    <property type="entry name" value="DBL_dom_sf"/>
</dbReference>
<dbReference type="GO" id="GO:0008270">
    <property type="term" value="F:zinc ion binding"/>
    <property type="evidence" value="ECO:0007669"/>
    <property type="project" value="UniProtKB-KW"/>
</dbReference>
<keyword evidence="4" id="KW-0344">Guanine-nucleotide releasing factor</keyword>
<dbReference type="Pfam" id="PF17838">
    <property type="entry name" value="PH_16"/>
    <property type="match status" value="1"/>
</dbReference>
<evidence type="ECO:0000313" key="14">
    <source>
        <dbReference type="Proteomes" id="UP000264820"/>
    </source>
</evidence>
<dbReference type="Ensembl" id="ENSHCOT00000011771.1">
    <property type="protein sequence ID" value="ENSHCOP00000001638.1"/>
    <property type="gene ID" value="ENSHCOG00000002623.1"/>
</dbReference>
<reference evidence="13" key="2">
    <citation type="submission" date="2025-09" db="UniProtKB">
        <authorList>
            <consortium name="Ensembl"/>
        </authorList>
    </citation>
    <scope>IDENTIFICATION</scope>
</reference>
<dbReference type="PANTHER" id="PTHR13944:SF23">
    <property type="entry name" value="RHO GUANINE NUCLEOTIDE EXCHANGE FACTOR 18"/>
    <property type="match status" value="1"/>
</dbReference>
<dbReference type="AlphaFoldDB" id="A0A3Q2XC66"/>
<evidence type="ECO:0000313" key="13">
    <source>
        <dbReference type="Ensembl" id="ENSHCOP00000001638.1"/>
    </source>
</evidence>
<evidence type="ECO:0000256" key="1">
    <source>
        <dbReference type="ARBA" id="ARBA00004496"/>
    </source>
</evidence>
<dbReference type="InterPro" id="IPR041020">
    <property type="entry name" value="PH_16"/>
</dbReference>
<name>A0A3Q2XC66_HIPCM</name>
<evidence type="ECO:0000256" key="3">
    <source>
        <dbReference type="ARBA" id="ARBA00022553"/>
    </source>
</evidence>
<dbReference type="PANTHER" id="PTHR13944">
    <property type="entry name" value="AGAP007712-PA"/>
    <property type="match status" value="1"/>
</dbReference>
<keyword evidence="5" id="KW-0479">Metal-binding</keyword>
<feature type="region of interest" description="Disordered" evidence="10">
    <location>
        <begin position="881"/>
        <end position="902"/>
    </location>
</feature>
<dbReference type="RefSeq" id="XP_019712328.1">
    <property type="nucleotide sequence ID" value="XM_019856769.1"/>
</dbReference>
<dbReference type="Pfam" id="PF00621">
    <property type="entry name" value="RhoGEF"/>
    <property type="match status" value="1"/>
</dbReference>
<keyword evidence="14" id="KW-1185">Reference proteome</keyword>
<evidence type="ECO:0000256" key="7">
    <source>
        <dbReference type="ARBA" id="ARBA00022833"/>
    </source>
</evidence>
<feature type="coiled-coil region" evidence="9">
    <location>
        <begin position="710"/>
        <end position="751"/>
    </location>
</feature>
<keyword evidence="6" id="KW-0863">Zinc-finger</keyword>
<dbReference type="SMART" id="SM00233">
    <property type="entry name" value="PH"/>
    <property type="match status" value="1"/>
</dbReference>
<protein>
    <submittedName>
        <fullName evidence="13">Rho/rac guanine nucleotide exchange factor (GEF) 18a</fullName>
    </submittedName>
</protein>
<keyword evidence="8 9" id="KW-0175">Coiled coil</keyword>
<feature type="domain" description="DH" evidence="12">
    <location>
        <begin position="56"/>
        <end position="253"/>
    </location>
</feature>
<dbReference type="OrthoDB" id="28045at2759"/>
<reference evidence="13" key="1">
    <citation type="submission" date="2025-08" db="UniProtKB">
        <authorList>
            <consortium name="Ensembl"/>
        </authorList>
    </citation>
    <scope>IDENTIFICATION</scope>
</reference>
<dbReference type="Gene3D" id="2.30.29.30">
    <property type="entry name" value="Pleckstrin-homology domain (PH domain)/Phosphotyrosine-binding domain (PTB)"/>
    <property type="match status" value="1"/>
</dbReference>
<organism evidence="13 14">
    <name type="scientific">Hippocampus comes</name>
    <name type="common">Tiger tail seahorse</name>
    <dbReference type="NCBI Taxonomy" id="109280"/>
    <lineage>
        <taxon>Eukaryota</taxon>
        <taxon>Metazoa</taxon>
        <taxon>Chordata</taxon>
        <taxon>Craniata</taxon>
        <taxon>Vertebrata</taxon>
        <taxon>Euteleostomi</taxon>
        <taxon>Actinopterygii</taxon>
        <taxon>Neopterygii</taxon>
        <taxon>Teleostei</taxon>
        <taxon>Neoteleostei</taxon>
        <taxon>Acanthomorphata</taxon>
        <taxon>Syngnathiaria</taxon>
        <taxon>Syngnathiformes</taxon>
        <taxon>Syngnathoidei</taxon>
        <taxon>Syngnathidae</taxon>
        <taxon>Hippocampus</taxon>
    </lineage>
</organism>
<accession>A0A3Q2XC66</accession>
<evidence type="ECO:0000259" key="11">
    <source>
        <dbReference type="PROSITE" id="PS50003"/>
    </source>
</evidence>
<comment type="subcellular location">
    <subcellularLocation>
        <location evidence="1">Cytoplasm</location>
    </subcellularLocation>
</comment>
<evidence type="ECO:0000256" key="10">
    <source>
        <dbReference type="SAM" id="MobiDB-lite"/>
    </source>
</evidence>
<dbReference type="FunFam" id="1.20.900.10:FF:000004">
    <property type="entry name" value="Rho guanine nucleotide exchange factor 2"/>
    <property type="match status" value="1"/>
</dbReference>
<evidence type="ECO:0000256" key="2">
    <source>
        <dbReference type="ARBA" id="ARBA00022490"/>
    </source>
</evidence>
<dbReference type="Proteomes" id="UP000264820">
    <property type="component" value="Unplaced"/>
</dbReference>
<dbReference type="STRING" id="109280.ENSHCOP00000001638"/>
<feature type="region of interest" description="Disordered" evidence="10">
    <location>
        <begin position="788"/>
        <end position="810"/>
    </location>
</feature>
<dbReference type="GO" id="GO:0005737">
    <property type="term" value="C:cytoplasm"/>
    <property type="evidence" value="ECO:0007669"/>
    <property type="project" value="UniProtKB-SubCell"/>
</dbReference>
<evidence type="ECO:0000259" key="12">
    <source>
        <dbReference type="PROSITE" id="PS50010"/>
    </source>
</evidence>
<proteinExistence type="predicted"/>
<dbReference type="CTD" id="407987"/>
<dbReference type="GO" id="GO:0035023">
    <property type="term" value="P:regulation of Rho protein signal transduction"/>
    <property type="evidence" value="ECO:0007669"/>
    <property type="project" value="TreeGrafter"/>
</dbReference>
<feature type="domain" description="PH" evidence="11">
    <location>
        <begin position="295"/>
        <end position="400"/>
    </location>
</feature>
<sequence length="940" mass="106298">MGEDAISLAESINLEDAHYSLLRGELECDGQSLEAESWSAAADPDYLRDLDRGAIKRQDVIYELIQTEMHHVRTLKILRHVYMHELRQSLLLDDDKVGTLFPGVDALLALHQHFLDCLKVRQSQSQQEGSPNGYQITELGDILIAQFSGLVGEKMKEWYSIFCSHQTEAVSFYKEQLQSNKKIQSLMKKIGQLGLVRRLGIPECFLLVTQRISKYPVLVERLVQNTEVDTDEHESLLQGLAAIRDTISRVNDNIREYEKTSRLREICARLEPKSGGRMKDGQLIRREELIQGDRALLHEGPLAWKSSGRHKDVHAVLLSDVLLLLQEKDQKLVFAAVDNKPPVLSLQNLILREVAHEDKAMFLICACTAAPQEVYEMYELHAGSREERVAWMGRIRDAINRYSAEDKHFQELMSRLQDYQERLKAKDERIKLCLSEKLQIFSTMYQDMTGQESPTKGLLLRGDPADLQQGETLLKGAIHEVESLQNLLFRTANIQEGDYVLKWRSHGRAEASGPVDADPSANTLMNHTSPDGDVLNGLSVKADDAPSRETTRFPESHEQPATSTAWTHIWASATGDFRAEVCERVILLAQKLYALQAVVAQQDSRIELQHTLRSPGQRHSRPSGSALLEQEKQRNLEKHKEDLANLHKLQAQHREAQQRWEKERERHSLYMEALESELRLREDECARREVKLSEEKGEYDRQWENYQQGLERLRETTKAVEREKESLNQEKERLEDKLKKYMEAVSAGNANYDDSYINLSSYKSFRGSLANSPTSVSPRPHVLLAIARDGNKETPPKVPPRKESMSVPPAAKPELPVHLVSTTNQVHKVAGVVQQIPTKLATISKGKDRGFRLRAAHQRAHSAASIDVSQVVPIRVTGKEGGSLRAVSHSGTDESSGHASSVKISQSFMHPRSGAEAPPPVPPPFPKEVLEKPTEKVIFL</sequence>
<feature type="coiled-coil region" evidence="9">
    <location>
        <begin position="409"/>
        <end position="436"/>
    </location>
</feature>